<dbReference type="GO" id="GO:0005634">
    <property type="term" value="C:nucleus"/>
    <property type="evidence" value="ECO:0007669"/>
    <property type="project" value="UniProtKB-SubCell"/>
</dbReference>
<dbReference type="PANTHER" id="PTHR48039">
    <property type="entry name" value="RNA-BINDING MOTIF PROTEIN 14B"/>
    <property type="match status" value="1"/>
</dbReference>
<feature type="compositionally biased region" description="Basic and acidic residues" evidence="14">
    <location>
        <begin position="1883"/>
        <end position="1895"/>
    </location>
</feature>
<reference evidence="18 19" key="1">
    <citation type="submission" date="2020-09" db="EMBL/GenBank/DDBJ databases">
        <authorList>
            <person name="Ashkenazy H."/>
        </authorList>
    </citation>
    <scope>NUCLEOTIDE SEQUENCE [LARGE SCALE GENOMIC DNA]</scope>
    <source>
        <strain evidence="19">cv. Cdm-0</strain>
    </source>
</reference>
<dbReference type="InterPro" id="IPR051945">
    <property type="entry name" value="RRM_MRD1_RNA_proc_ribogen"/>
</dbReference>
<dbReference type="InterPro" id="IPR038765">
    <property type="entry name" value="Papain-like_cys_pep_sf"/>
</dbReference>
<evidence type="ECO:0000313" key="18">
    <source>
        <dbReference type="EMBL" id="CAD5319112.1"/>
    </source>
</evidence>
<keyword evidence="5" id="KW-0677">Repeat</keyword>
<evidence type="ECO:0000256" key="14">
    <source>
        <dbReference type="SAM" id="MobiDB-lite"/>
    </source>
</evidence>
<evidence type="ECO:0000259" key="15">
    <source>
        <dbReference type="PROSITE" id="PS50102"/>
    </source>
</evidence>
<evidence type="ECO:0000256" key="8">
    <source>
        <dbReference type="ARBA" id="ARBA00022884"/>
    </source>
</evidence>
<feature type="domain" description="Helicase ATP-binding" evidence="16">
    <location>
        <begin position="456"/>
        <end position="635"/>
    </location>
</feature>
<keyword evidence="10" id="KW-1015">Disulfide bond</keyword>
<feature type="region of interest" description="Disordered" evidence="14">
    <location>
        <begin position="1496"/>
        <end position="1546"/>
    </location>
</feature>
<dbReference type="InterPro" id="IPR038718">
    <property type="entry name" value="SNF2-like_sf"/>
</dbReference>
<dbReference type="SMART" id="SM00487">
    <property type="entry name" value="DEXDc"/>
    <property type="match status" value="1"/>
</dbReference>
<dbReference type="InterPro" id="IPR001650">
    <property type="entry name" value="Helicase_C-like"/>
</dbReference>
<evidence type="ECO:0000256" key="4">
    <source>
        <dbReference type="ARBA" id="ARBA00022729"/>
    </source>
</evidence>
<evidence type="ECO:0000256" key="6">
    <source>
        <dbReference type="ARBA" id="ARBA00022801"/>
    </source>
</evidence>
<dbReference type="GO" id="GO:0006508">
    <property type="term" value="P:proteolysis"/>
    <property type="evidence" value="ECO:0007669"/>
    <property type="project" value="UniProtKB-KW"/>
</dbReference>
<dbReference type="Gene3D" id="3.30.70.330">
    <property type="match status" value="4"/>
</dbReference>
<evidence type="ECO:0000256" key="2">
    <source>
        <dbReference type="ARBA" id="ARBA00008455"/>
    </source>
</evidence>
<dbReference type="Pfam" id="PF08246">
    <property type="entry name" value="Inhibitor_I29"/>
    <property type="match status" value="1"/>
</dbReference>
<feature type="region of interest" description="Disordered" evidence="14">
    <location>
        <begin position="1813"/>
        <end position="1956"/>
    </location>
</feature>
<dbReference type="PROSITE" id="PS51192">
    <property type="entry name" value="HELICASE_ATP_BIND_1"/>
    <property type="match status" value="1"/>
</dbReference>
<keyword evidence="8 13" id="KW-0694">RNA-binding</keyword>
<feature type="domain" description="RRM" evidence="15">
    <location>
        <begin position="1706"/>
        <end position="1814"/>
    </location>
</feature>
<feature type="compositionally biased region" description="Basic and acidic residues" evidence="14">
    <location>
        <begin position="1813"/>
        <end position="1826"/>
    </location>
</feature>
<dbReference type="PRINTS" id="PR00705">
    <property type="entry name" value="PAPAIN"/>
</dbReference>
<feature type="domain" description="RRM" evidence="15">
    <location>
        <begin position="1554"/>
        <end position="1637"/>
    </location>
</feature>
<evidence type="ECO:0000256" key="10">
    <source>
        <dbReference type="ARBA" id="ARBA00023157"/>
    </source>
</evidence>
<dbReference type="PROSITE" id="PS00640">
    <property type="entry name" value="THIOL_PROTEASE_ASN"/>
    <property type="match status" value="1"/>
</dbReference>
<feature type="region of interest" description="Disordered" evidence="14">
    <location>
        <begin position="293"/>
        <end position="321"/>
    </location>
</feature>
<dbReference type="Proteomes" id="UP000516314">
    <property type="component" value="Chromosome 2"/>
</dbReference>
<dbReference type="InterPro" id="IPR000330">
    <property type="entry name" value="SNF2_N"/>
</dbReference>
<dbReference type="GO" id="GO:0008234">
    <property type="term" value="F:cysteine-type peptidase activity"/>
    <property type="evidence" value="ECO:0007669"/>
    <property type="project" value="UniProtKB-KW"/>
</dbReference>
<dbReference type="Pfam" id="PF00076">
    <property type="entry name" value="RRM_1"/>
    <property type="match status" value="3"/>
</dbReference>
<dbReference type="CDD" id="cd12415">
    <property type="entry name" value="RRM3_RBM28_like"/>
    <property type="match status" value="1"/>
</dbReference>
<keyword evidence="4" id="KW-0732">Signal</keyword>
<dbReference type="InterPro" id="IPR039417">
    <property type="entry name" value="Peptidase_C1A_papain-like"/>
</dbReference>
<dbReference type="GO" id="GO:0000323">
    <property type="term" value="C:lytic vacuole"/>
    <property type="evidence" value="ECO:0007669"/>
    <property type="project" value="UniProtKB-ARBA"/>
</dbReference>
<dbReference type="CDD" id="cd18793">
    <property type="entry name" value="SF2_C_SNF"/>
    <property type="match status" value="1"/>
</dbReference>
<organism evidence="18 19">
    <name type="scientific">Arabidopsis thaliana</name>
    <name type="common">Mouse-ear cress</name>
    <dbReference type="NCBI Taxonomy" id="3702"/>
    <lineage>
        <taxon>Eukaryota</taxon>
        <taxon>Viridiplantae</taxon>
        <taxon>Streptophyta</taxon>
        <taxon>Embryophyta</taxon>
        <taxon>Tracheophyta</taxon>
        <taxon>Spermatophyta</taxon>
        <taxon>Magnoliopsida</taxon>
        <taxon>eudicotyledons</taxon>
        <taxon>Gunneridae</taxon>
        <taxon>Pentapetalae</taxon>
        <taxon>rosids</taxon>
        <taxon>malvids</taxon>
        <taxon>Brassicales</taxon>
        <taxon>Brassicaceae</taxon>
        <taxon>Camelineae</taxon>
        <taxon>Arabidopsis</taxon>
    </lineage>
</organism>
<dbReference type="CDD" id="cd02248">
    <property type="entry name" value="Peptidase_C1A"/>
    <property type="match status" value="1"/>
</dbReference>
<dbReference type="CDD" id="cd12413">
    <property type="entry name" value="RRM1_RBM28_like"/>
    <property type="match status" value="1"/>
</dbReference>
<dbReference type="PROSITE" id="PS50102">
    <property type="entry name" value="RRM"/>
    <property type="match status" value="4"/>
</dbReference>
<dbReference type="InterPro" id="IPR000504">
    <property type="entry name" value="RRM_dom"/>
</dbReference>
<dbReference type="InterPro" id="IPR049730">
    <property type="entry name" value="SNF2/RAD54-like_C"/>
</dbReference>
<dbReference type="PROSITE" id="PS00639">
    <property type="entry name" value="THIOL_PROTEASE_HIS"/>
    <property type="match status" value="1"/>
</dbReference>
<evidence type="ECO:0000256" key="1">
    <source>
        <dbReference type="ARBA" id="ARBA00004123"/>
    </source>
</evidence>
<evidence type="ECO:0000313" key="19">
    <source>
        <dbReference type="Proteomes" id="UP000516314"/>
    </source>
</evidence>
<dbReference type="InterPro" id="IPR027417">
    <property type="entry name" value="P-loop_NTPase"/>
</dbReference>
<keyword evidence="11" id="KW-0325">Glycoprotein</keyword>
<evidence type="ECO:0000256" key="3">
    <source>
        <dbReference type="ARBA" id="ARBA00022670"/>
    </source>
</evidence>
<evidence type="ECO:0000256" key="12">
    <source>
        <dbReference type="ARBA" id="ARBA00023242"/>
    </source>
</evidence>
<evidence type="ECO:0000256" key="5">
    <source>
        <dbReference type="ARBA" id="ARBA00022737"/>
    </source>
</evidence>
<dbReference type="Gene3D" id="3.40.50.10810">
    <property type="entry name" value="Tandem AAA-ATPase domain"/>
    <property type="match status" value="1"/>
</dbReference>
<dbReference type="InterPro" id="IPR035979">
    <property type="entry name" value="RBD_domain_sf"/>
</dbReference>
<dbReference type="PANTHER" id="PTHR48039:SF5">
    <property type="entry name" value="RNA-BINDING PROTEIN 28"/>
    <property type="match status" value="1"/>
</dbReference>
<dbReference type="InterPro" id="IPR025660">
    <property type="entry name" value="Pept_his_AS"/>
</dbReference>
<accession>A0A7G2E7Z7</accession>
<feature type="region of interest" description="Disordered" evidence="14">
    <location>
        <begin position="1180"/>
        <end position="1210"/>
    </location>
</feature>
<name>A0A7G2E7Z7_ARATH</name>
<feature type="domain" description="RRM" evidence="15">
    <location>
        <begin position="1324"/>
        <end position="1402"/>
    </location>
</feature>
<dbReference type="PROSITE" id="PS51194">
    <property type="entry name" value="HELICASE_CTER"/>
    <property type="match status" value="1"/>
</dbReference>
<evidence type="ECO:0000256" key="7">
    <source>
        <dbReference type="ARBA" id="ARBA00022807"/>
    </source>
</evidence>
<keyword evidence="9" id="KW-0865">Zymogen</keyword>
<evidence type="ECO:0000259" key="17">
    <source>
        <dbReference type="PROSITE" id="PS51194"/>
    </source>
</evidence>
<dbReference type="InterPro" id="IPR003954">
    <property type="entry name" value="RRM_euk-type"/>
</dbReference>
<dbReference type="FunFam" id="3.30.70.330:FF:000182">
    <property type="entry name" value="RNA-binding motif protein 28"/>
    <property type="match status" value="1"/>
</dbReference>
<keyword evidence="6" id="KW-0378">Hydrolase</keyword>
<feature type="compositionally biased region" description="Basic and acidic residues" evidence="14">
    <location>
        <begin position="1847"/>
        <end position="1875"/>
    </location>
</feature>
<evidence type="ECO:0000256" key="9">
    <source>
        <dbReference type="ARBA" id="ARBA00023145"/>
    </source>
</evidence>
<dbReference type="Gene3D" id="3.90.70.10">
    <property type="entry name" value="Cysteine proteinases"/>
    <property type="match status" value="1"/>
</dbReference>
<dbReference type="GO" id="GO:0005524">
    <property type="term" value="F:ATP binding"/>
    <property type="evidence" value="ECO:0007669"/>
    <property type="project" value="InterPro"/>
</dbReference>
<proteinExistence type="inferred from homology"/>
<sequence>MDANQQNPQKKAWPPNPLSKSITQGDLAKRLDPFYLPNLFDGFEDSKYGLLVDDVVRLCKLKRDYSSGYISLADIEAREEKKPAKSANIIISEPTKSTNIIISEPAKSADIIIIDSDDVLPQESVIPPDDKRSKKLKEVIVVDDDEPWFYANDKLTIGSASTSNAVRNSSYDVVMYGNSSGCLQEAWNLRSRSRSITQEELAKRPDPFCLPNLLDGLEDGLYGRLADDVKRLCKLRQEYLNGSISLEDIEARQDNKRAKSSHNLIIDSDDELPQESPLEKRLKKLKEVIVVKNGDSSGSDSSPQGYDEEDSSRNSTDIDNQSLYVDAEEEEELWRQMAFAQESIKVTVEDSQSNDHKQIEDCDHSFICKDDIGEVCRVCGLIKKPIESMIEVVFNKQKRSRRTYMREKENGETSRDFSGIQSSHTNILGEKMFIHPWHDQEMRPHQTEGFRFLCNNLAADEPGGCILAHAPGSGKTFLLISFLQSFMAMDPQARPLVVLPKGIIESWKREFTLWEVEKIPLLDFYSVKAESRKQQLKVLGQWIKERSILFLGYQQFTRIICDDNFEAASEDCKLILLEKPTLLILDEGHTSRNKETYMLSSLARVKTRRKVVLTGTLFQNNVEEVFNILDLVRPKFLKRPGTREIVSRIMSKAEIPRGKQVNQSSSSIEGTFFAAVELTLQRSTNFSAKASLIKDLREMTRKILHYHKADFSGLLPGLSEFTVMLNLSSSQRDEVKGLRKMELFKQISLGAALYIHPKLKSFLKENPSNGEKGFTDNNTTVMKLDKMLKKINVRDGVKMKFFLNLLALCESTGEKLLVFSQYIVPIKTLERLMSSMKGWRLGKEMFTITGDSSNEQREWSMERFNNSLEAKVFFGSIKACGEGISLVGASRILILDVHLNPSVTQQAVARAYRPGQKRKVYAYKLVAADSPEEENYETCTRKEMMSKMWFEWNVGSGREDFGFRAIDADHSGDAFLETTKMKEDIKCLYTKVSMGKNKRERKDGEEKSPHAAATVCVSGLPYSITNAQLEEAFSEVGPVRRCFLVTNKGSDEHRGFAFVKFALQEDVNRAIELKNGSTVGGRRITVKQAAHRPSLQERRTKAAEGISVPDNSQGQSDKDTSIPETDEKVSPPEKKLEKPVERKKVEKPIERKQVEKPVERKKAEKPIELKQVEKPVERKQVEKPVERKQVEKPVERKQVEKPIERKRPTKLHVDLPDKETCSDKQRVARTVIFGGLANAEMAEVVHSRVKEIGTVCSVRYPLPKEELQQNGLTQDGCRAEASAVLFTSVKSACAAVAKLHQTEVKGNIIWARQLGGEGSKAQKWKLIIRNLPFQAKPSDIKVVFSAVGFVWDVFIPKNFETGLPKGFAFVKFTCKKDAANAIKKFNGHMFGKRPIAVDWAVPKNIYNGAADATTASADGDKEGSDGDSENSSVDLEEVDEAVESHPPPGDDTDDDEDGSNKLTESDALDKDVGTDMNFEDEADVARKVLKNLLASSKGSTATPEGETEESDKSKLKSSSTKPVADSSGVSEPLKSGKTKVVAPKETQDNDDFERTLFIRNLPFDVTKEEVKQRFTVFGEVESLSLVLHKVTKRPEGTAFVKFKTADASVAAISAADTASGVGVLLKGRQLNVMRAVGKKAAKDIELKKTEEKNVDHRNLYLAKEGQILDDTPAAEGVSAEDMDKRRRLHENKMKMLQSPNFHVSRTRLVIYNLPKSMNPKQLNRLLVDAVTSRATKQKPCIRQIKFLQNEKKGKVDTKNYSRGVAFVEFTEHEHALVALRVLNNNPETFGPQHRPVIEFAVDNVQKLKIREAKQQQFQQREKHNESDQQQANGEAQAPDNKYKRKTREGDNTGPRKENAARFMKGPREESKEEAKSNIAVKDNAAEKKRPIRTQEKPSSNKKGQLMRQKETTEKPDPKISKDLSEPRKRKFGEDRGEENRNGQRKRKKQGQGQGGAEVVDKLDLLIEKYRSKFSQSSAKTGPQKQSSGQVRRVLFSVSLIFVFVSVSVCGDEDVLIRQVVDETEPKVLSSEDHFTLFKKKFGKVYGSIEEHYYRFSVFKANLLRAMRHQKMDPSARHGVTQFSDLTRSEFRRKHLGVKGGFKLPKDANQAPILPTQNLPEEFDWRDRGAVTPVKNQGSCGSCWSFSTTGALEGAHFLATGKLVSLSEQQLVDCDHECDPEEEGSCDSGCNGGLMNSAFEYTLKTGGLMREKDYPYTGTDGGSCKLDRSKIVASVSNFSVVSINEDQIAANLIKNGPLAVAINAAYMQTYIGGVSCPYICSRRLNHGVLLVGYGSAGFSQARLKEKPYWIIKNSWGESWGENGFYKICKGRNICGVDSLVSTVAATTS</sequence>
<dbReference type="SMART" id="SM00490">
    <property type="entry name" value="HELICc"/>
    <property type="match status" value="1"/>
</dbReference>
<dbReference type="Pfam" id="PF00112">
    <property type="entry name" value="Peptidase_C1"/>
    <property type="match status" value="1"/>
</dbReference>
<dbReference type="CDD" id="cd12416">
    <property type="entry name" value="RRM4_RBM28_like"/>
    <property type="match status" value="1"/>
</dbReference>
<comment type="similarity">
    <text evidence="2">Belongs to the peptidase C1 family.</text>
</comment>
<feature type="domain" description="Helicase C-terminal" evidence="17">
    <location>
        <begin position="804"/>
        <end position="962"/>
    </location>
</feature>
<dbReference type="InterPro" id="IPR012677">
    <property type="entry name" value="Nucleotide-bd_a/b_plait_sf"/>
</dbReference>
<dbReference type="CDD" id="cd12414">
    <property type="entry name" value="RRM2_RBM28_like"/>
    <property type="match status" value="1"/>
</dbReference>
<dbReference type="GO" id="GO:0003723">
    <property type="term" value="F:RNA binding"/>
    <property type="evidence" value="ECO:0007669"/>
    <property type="project" value="UniProtKB-UniRule"/>
</dbReference>
<dbReference type="SUPFAM" id="SSF52540">
    <property type="entry name" value="P-loop containing nucleoside triphosphate hydrolases"/>
    <property type="match status" value="2"/>
</dbReference>
<dbReference type="PROSITE" id="PS00139">
    <property type="entry name" value="THIOL_PROTEASE_CYS"/>
    <property type="match status" value="1"/>
</dbReference>
<dbReference type="SUPFAM" id="SSF54001">
    <property type="entry name" value="Cysteine proteinases"/>
    <property type="match status" value="1"/>
</dbReference>
<dbReference type="Pfam" id="PF00271">
    <property type="entry name" value="Helicase_C"/>
    <property type="match status" value="1"/>
</dbReference>
<feature type="region of interest" description="Disordered" evidence="14">
    <location>
        <begin position="1087"/>
        <end position="1149"/>
    </location>
</feature>
<dbReference type="InterPro" id="IPR000169">
    <property type="entry name" value="Pept_cys_AS"/>
</dbReference>
<dbReference type="InterPro" id="IPR014001">
    <property type="entry name" value="Helicase_ATP-bd"/>
</dbReference>
<dbReference type="InterPro" id="IPR000668">
    <property type="entry name" value="Peptidase_C1A_C"/>
</dbReference>
<dbReference type="SMART" id="SM00360">
    <property type="entry name" value="RRM"/>
    <property type="match status" value="4"/>
</dbReference>
<keyword evidence="12" id="KW-0539">Nucleus</keyword>
<feature type="domain" description="RRM" evidence="15">
    <location>
        <begin position="1013"/>
        <end position="1091"/>
    </location>
</feature>
<keyword evidence="7" id="KW-0788">Thiol protease</keyword>
<dbReference type="SMART" id="SM00848">
    <property type="entry name" value="Inhibitor_I29"/>
    <property type="match status" value="1"/>
</dbReference>
<dbReference type="EMBL" id="LR881467">
    <property type="protein sequence ID" value="CAD5319112.1"/>
    <property type="molecule type" value="Genomic_DNA"/>
</dbReference>
<protein>
    <submittedName>
        <fullName evidence="18">(thale cress) hypothetical protein</fullName>
    </submittedName>
</protein>
<dbReference type="SMART" id="SM00645">
    <property type="entry name" value="Pept_C1"/>
    <property type="match status" value="1"/>
</dbReference>
<feature type="compositionally biased region" description="Basic and acidic residues" evidence="14">
    <location>
        <begin position="1463"/>
        <end position="1473"/>
    </location>
</feature>
<dbReference type="Pfam" id="PF00176">
    <property type="entry name" value="SNF2-rel_dom"/>
    <property type="match status" value="1"/>
</dbReference>
<feature type="region of interest" description="Disordered" evidence="14">
    <location>
        <begin position="1412"/>
        <end position="1475"/>
    </location>
</feature>
<dbReference type="InterPro" id="IPR013201">
    <property type="entry name" value="Prot_inhib_I29"/>
</dbReference>
<dbReference type="SUPFAM" id="SSF54928">
    <property type="entry name" value="RNA-binding domain, RBD"/>
    <property type="match status" value="3"/>
</dbReference>
<dbReference type="InterPro" id="IPR025661">
    <property type="entry name" value="Pept_asp_AS"/>
</dbReference>
<feature type="region of interest" description="Disordered" evidence="14">
    <location>
        <begin position="1"/>
        <end position="21"/>
    </location>
</feature>
<gene>
    <name evidence="18" type="ORF">AT9943_LOCUS7311</name>
</gene>
<evidence type="ECO:0000259" key="16">
    <source>
        <dbReference type="PROSITE" id="PS51192"/>
    </source>
</evidence>
<feature type="compositionally biased region" description="Basic and acidic residues" evidence="14">
    <location>
        <begin position="1907"/>
        <end position="1941"/>
    </location>
</feature>
<dbReference type="FunFam" id="3.90.70.10:FF:000057">
    <property type="entry name" value="Cysteine protease RD19A"/>
    <property type="match status" value="1"/>
</dbReference>
<dbReference type="Gene3D" id="3.40.50.300">
    <property type="entry name" value="P-loop containing nucleotide triphosphate hydrolases"/>
    <property type="match status" value="1"/>
</dbReference>
<dbReference type="SMART" id="SM00361">
    <property type="entry name" value="RRM_1"/>
    <property type="match status" value="3"/>
</dbReference>
<evidence type="ECO:0000256" key="11">
    <source>
        <dbReference type="ARBA" id="ARBA00023180"/>
    </source>
</evidence>
<keyword evidence="3" id="KW-0645">Protease</keyword>
<feature type="compositionally biased region" description="Basic and acidic residues" evidence="14">
    <location>
        <begin position="1116"/>
        <end position="1149"/>
    </location>
</feature>
<evidence type="ECO:0000256" key="13">
    <source>
        <dbReference type="PROSITE-ProRule" id="PRU00176"/>
    </source>
</evidence>
<comment type="subcellular location">
    <subcellularLocation>
        <location evidence="1">Nucleus</location>
    </subcellularLocation>
</comment>